<evidence type="ECO:0000313" key="1">
    <source>
        <dbReference type="EMBL" id="SMG33252.1"/>
    </source>
</evidence>
<sequence>MRILDRNYFIFYNGTERMLSFSFFIIKLPHIYRILISKMNFGMEVSLLALKLFFGKRQEGLAKDSYNLGYNQNLIRDLYQAMARQVLTL</sequence>
<organism evidence="1 2">
    <name type="scientific">Arenibacter troitsensis</name>
    <dbReference type="NCBI Taxonomy" id="188872"/>
    <lineage>
        <taxon>Bacteria</taxon>
        <taxon>Pseudomonadati</taxon>
        <taxon>Bacteroidota</taxon>
        <taxon>Flavobacteriia</taxon>
        <taxon>Flavobacteriales</taxon>
        <taxon>Flavobacteriaceae</taxon>
        <taxon>Arenibacter</taxon>
    </lineage>
</organism>
<keyword evidence="2" id="KW-1185">Reference proteome</keyword>
<dbReference type="STRING" id="188872.SAMN03080602_02385"/>
<dbReference type="Proteomes" id="UP000193420">
    <property type="component" value="Unassembled WGS sequence"/>
</dbReference>
<reference evidence="2" key="1">
    <citation type="submission" date="2017-04" db="EMBL/GenBank/DDBJ databases">
        <authorList>
            <person name="Varghese N."/>
            <person name="Submissions S."/>
        </authorList>
    </citation>
    <scope>NUCLEOTIDE SEQUENCE [LARGE SCALE GENOMIC DNA]</scope>
    <source>
        <strain evidence="2">DSM 19835</strain>
    </source>
</reference>
<evidence type="ECO:0000313" key="2">
    <source>
        <dbReference type="Proteomes" id="UP000193420"/>
    </source>
</evidence>
<dbReference type="AlphaFoldDB" id="A0A1X7JXL3"/>
<proteinExistence type="predicted"/>
<gene>
    <name evidence="1" type="ORF">SAMN03080602_02385</name>
</gene>
<dbReference type="RefSeq" id="WP_085499198.1">
    <property type="nucleotide sequence ID" value="NZ_FXAO01000004.1"/>
</dbReference>
<protein>
    <submittedName>
        <fullName evidence="1">Uncharacterized protein</fullName>
    </submittedName>
</protein>
<name>A0A1X7JXL3_9FLAO</name>
<dbReference type="EMBL" id="FXAO01000004">
    <property type="protein sequence ID" value="SMG33252.1"/>
    <property type="molecule type" value="Genomic_DNA"/>
</dbReference>
<accession>A0A1X7JXL3</accession>